<reference evidence="1" key="1">
    <citation type="submission" date="2020-11" db="EMBL/GenBank/DDBJ databases">
        <authorList>
            <consortium name="DOE Joint Genome Institute"/>
            <person name="Ahrendt S."/>
            <person name="Riley R."/>
            <person name="Andreopoulos W."/>
            <person name="Labutti K."/>
            <person name="Pangilinan J."/>
            <person name="Ruiz-Duenas F.J."/>
            <person name="Barrasa J.M."/>
            <person name="Sanchez-Garcia M."/>
            <person name="Camarero S."/>
            <person name="Miyauchi S."/>
            <person name="Serrano A."/>
            <person name="Linde D."/>
            <person name="Babiker R."/>
            <person name="Drula E."/>
            <person name="Ayuso-Fernandez I."/>
            <person name="Pacheco R."/>
            <person name="Padilla G."/>
            <person name="Ferreira P."/>
            <person name="Barriuso J."/>
            <person name="Kellner H."/>
            <person name="Castanera R."/>
            <person name="Alfaro M."/>
            <person name="Ramirez L."/>
            <person name="Pisabarro A.G."/>
            <person name="Kuo A."/>
            <person name="Tritt A."/>
            <person name="Lipzen A."/>
            <person name="He G."/>
            <person name="Yan M."/>
            <person name="Ng V."/>
            <person name="Cullen D."/>
            <person name="Martin F."/>
            <person name="Rosso M.-N."/>
            <person name="Henrissat B."/>
            <person name="Hibbett D."/>
            <person name="Martinez A.T."/>
            <person name="Grigoriev I.V."/>
        </authorList>
    </citation>
    <scope>NUCLEOTIDE SEQUENCE</scope>
    <source>
        <strain evidence="1">MF-IS2</strain>
    </source>
</reference>
<evidence type="ECO:0000313" key="1">
    <source>
        <dbReference type="EMBL" id="KAF9441335.1"/>
    </source>
</evidence>
<name>A0A9P5X0Z9_9AGAR</name>
<sequence length="136" mass="14783">MKDLDTGMQMRAPKSPPERVALMMSRSDVEGTLAVAHVMPQGEKRAESTLQVDLAHANALLAILTIKGREVSLGIDLMSHRTVASSACSRWAVGPGQGVSLQEHVVGHARMEELQGLGFWPQCQCKKLSHKDQQGE</sequence>
<comment type="caution">
    <text evidence="1">The sequence shown here is derived from an EMBL/GenBank/DDBJ whole genome shotgun (WGS) entry which is preliminary data.</text>
</comment>
<dbReference type="AlphaFoldDB" id="A0A9P5X0Z9"/>
<protein>
    <submittedName>
        <fullName evidence="1">Uncharacterized protein</fullName>
    </submittedName>
</protein>
<gene>
    <name evidence="1" type="ORF">P691DRAFT_791632</name>
</gene>
<organism evidence="1 2">
    <name type="scientific">Macrolepiota fuliginosa MF-IS2</name>
    <dbReference type="NCBI Taxonomy" id="1400762"/>
    <lineage>
        <taxon>Eukaryota</taxon>
        <taxon>Fungi</taxon>
        <taxon>Dikarya</taxon>
        <taxon>Basidiomycota</taxon>
        <taxon>Agaricomycotina</taxon>
        <taxon>Agaricomycetes</taxon>
        <taxon>Agaricomycetidae</taxon>
        <taxon>Agaricales</taxon>
        <taxon>Agaricineae</taxon>
        <taxon>Agaricaceae</taxon>
        <taxon>Macrolepiota</taxon>
    </lineage>
</organism>
<dbReference type="EMBL" id="MU151950">
    <property type="protein sequence ID" value="KAF9441335.1"/>
    <property type="molecule type" value="Genomic_DNA"/>
</dbReference>
<evidence type="ECO:0000313" key="2">
    <source>
        <dbReference type="Proteomes" id="UP000807342"/>
    </source>
</evidence>
<dbReference type="Proteomes" id="UP000807342">
    <property type="component" value="Unassembled WGS sequence"/>
</dbReference>
<accession>A0A9P5X0Z9</accession>
<keyword evidence="2" id="KW-1185">Reference proteome</keyword>
<proteinExistence type="predicted"/>